<organism evidence="3 4">
    <name type="scientific">Saccharolobus solfataricus</name>
    <name type="common">Sulfolobus solfataricus</name>
    <dbReference type="NCBI Taxonomy" id="2287"/>
    <lineage>
        <taxon>Archaea</taxon>
        <taxon>Thermoproteota</taxon>
        <taxon>Thermoprotei</taxon>
        <taxon>Sulfolobales</taxon>
        <taxon>Sulfolobaceae</taxon>
        <taxon>Saccharolobus</taxon>
    </lineage>
</organism>
<accession>A0A157T173</accession>
<dbReference type="PATRIC" id="fig|2287.9.peg.1567"/>
<evidence type="ECO:0000313" key="4">
    <source>
        <dbReference type="Proteomes" id="UP000076770"/>
    </source>
</evidence>
<reference evidence="4" key="1">
    <citation type="submission" date="2016-04" db="EMBL/GenBank/DDBJ databases">
        <authorList>
            <person name="Shah S.A."/>
            <person name="Garrett R.A."/>
        </authorList>
    </citation>
    <scope>NUCLEOTIDE SEQUENCE [LARGE SCALE GENOMIC DNA]</scope>
    <source>
        <strain evidence="4">ATCC 35091 / DSM 1616 / JCM 8930 / NBRC 15331 / P1</strain>
    </source>
</reference>
<keyword evidence="1" id="KW-0051">Antiviral defense</keyword>
<gene>
    <name evidence="3" type="ORF">SSOP1_1521</name>
</gene>
<dbReference type="InterPro" id="IPR002764">
    <property type="entry name" value="Cas7/Cst2/DevR_sub_I-a/Apern"/>
</dbReference>
<name>A0A157T173_SACSO</name>
<dbReference type="AlphaFoldDB" id="A0A157T173"/>
<dbReference type="GO" id="GO:0051607">
    <property type="term" value="P:defense response to virus"/>
    <property type="evidence" value="ECO:0007669"/>
    <property type="project" value="UniProtKB-KW"/>
</dbReference>
<dbReference type="Proteomes" id="UP000076770">
    <property type="component" value="Chromosome i"/>
</dbReference>
<dbReference type="InterPro" id="IPR010154">
    <property type="entry name" value="CRISPR-assoc_Cas7/Cst2/DevR"/>
</dbReference>
<dbReference type="InterPro" id="IPR052681">
    <property type="entry name" value="CRISPR-Cas7/Cst2/DevR"/>
</dbReference>
<evidence type="ECO:0000256" key="1">
    <source>
        <dbReference type="ARBA" id="ARBA00023118"/>
    </source>
</evidence>
<evidence type="ECO:0000313" key="3">
    <source>
        <dbReference type="EMBL" id="SAI85075.1"/>
    </source>
</evidence>
<protein>
    <submittedName>
        <fullName evidence="3">CRISPR-associated protein Cas7</fullName>
    </submittedName>
</protein>
<dbReference type="PANTHER" id="PTHR37459">
    <property type="match status" value="1"/>
</dbReference>
<dbReference type="Pfam" id="PF01905">
    <property type="entry name" value="DevR"/>
    <property type="match status" value="1"/>
</dbReference>
<dbReference type="SMR" id="A0A157T173"/>
<proteinExistence type="predicted"/>
<dbReference type="NCBIfam" id="TIGR01875">
    <property type="entry name" value="cas_MJ0381"/>
    <property type="match status" value="1"/>
</dbReference>
<comment type="function">
    <text evidence="2">CRISPR (clustered regularly interspaced short palindromic repeat) is an adaptive immune system that provides protection against mobile genetic elements (viruses, transposable elements and conjugative plasmids). CRISPR clusters contain spacers, sequences complementary to antecedent mobile elements, and target invading nucleic acids. CRISPR clusters are transcribed and processed into CRISPR RNA (crRNA).</text>
</comment>
<dbReference type="NCBIfam" id="TIGR02583">
    <property type="entry name" value="DevR_archaea"/>
    <property type="match status" value="1"/>
</dbReference>
<dbReference type="PANTHER" id="PTHR37459:SF1">
    <property type="entry name" value="CRISPR-ASSOCIATED PROTEIN CAS7_CST2_DEVR"/>
    <property type="match status" value="1"/>
</dbReference>
<sequence>MQLEVNNMWISFSVRYLVNVEDLNNVESAGNYVRHRRAPLVFKDKDSYTVTYVPAVSGEMIAHGYQMNLVELALQRNLPVDSLAKQGILIKRGSDDKVHEGTKCTDEKGSDYELCVINEDIVEDVAGFMNPNKLVKRTSNVAFSYMVPAIDAVKASTISSQFHVRYANKELMDKYKNENIQSLYNIETASASYVLTGYLNVNSVGKTQNYPVKEVDKKKDREKAALDALMLTLTQFLFGAKLTRFKPIVEIEALFVSASEKPFNLPPVTGDIKKYIDLVNSTTDSFAKILNIKRPVVKYYLKEEKGNVNTPIDAFTVM</sequence>
<dbReference type="EMBL" id="LT549890">
    <property type="protein sequence ID" value="SAI85075.1"/>
    <property type="molecule type" value="Genomic_DNA"/>
</dbReference>
<evidence type="ECO:0000256" key="2">
    <source>
        <dbReference type="ARBA" id="ARBA00025626"/>
    </source>
</evidence>